<evidence type="ECO:0000313" key="8">
    <source>
        <dbReference type="Proteomes" id="UP000070224"/>
    </source>
</evidence>
<organism evidence="7 8">
    <name type="scientific">Porphyromonas somerae</name>
    <dbReference type="NCBI Taxonomy" id="322095"/>
    <lineage>
        <taxon>Bacteria</taxon>
        <taxon>Pseudomonadati</taxon>
        <taxon>Bacteroidota</taxon>
        <taxon>Bacteroidia</taxon>
        <taxon>Bacteroidales</taxon>
        <taxon>Porphyromonadaceae</taxon>
        <taxon>Porphyromonas</taxon>
    </lineage>
</organism>
<keyword evidence="8" id="KW-1185">Reference proteome</keyword>
<evidence type="ECO:0000256" key="2">
    <source>
        <dbReference type="ARBA" id="ARBA00022692"/>
    </source>
</evidence>
<evidence type="ECO:0000256" key="3">
    <source>
        <dbReference type="ARBA" id="ARBA00022989"/>
    </source>
</evidence>
<reference evidence="8" key="1">
    <citation type="submission" date="2016-01" db="EMBL/GenBank/DDBJ databases">
        <authorList>
            <person name="Mitreva M."/>
            <person name="Pepin K.H."/>
            <person name="Mihindukulasuriya K.A."/>
            <person name="Fulton R."/>
            <person name="Fronick C."/>
            <person name="O'Laughlin M."/>
            <person name="Miner T."/>
            <person name="Herter B."/>
            <person name="Rosa B.A."/>
            <person name="Cordes M."/>
            <person name="Tomlinson C."/>
            <person name="Wollam A."/>
            <person name="Palsikar V.B."/>
            <person name="Mardis E.R."/>
            <person name="Wilson R.K."/>
        </authorList>
    </citation>
    <scope>NUCLEOTIDE SEQUENCE [LARGE SCALE GENOMIC DNA]</scope>
    <source>
        <strain evidence="8">KA00683</strain>
    </source>
</reference>
<feature type="transmembrane region" description="Helical" evidence="5">
    <location>
        <begin position="31"/>
        <end position="48"/>
    </location>
</feature>
<accession>A0A134B815</accession>
<dbReference type="PATRIC" id="fig|322095.3.peg.1148"/>
<sequence>MPEFISLLPVWQLWLVAALILFALEVITPGFILACFGVGALLAIIPALFGGSWLIQAIFFGVGSLLALWLLKPLMARWFAARDTKTGMDALIGRKAFVSEAIKVGDGGGRIAVDGDSWRAISSVAHDLPAGSEVRITGYTSLVLQVEPIQ</sequence>
<feature type="domain" description="NfeD-like C-terminal" evidence="6">
    <location>
        <begin position="89"/>
        <end position="148"/>
    </location>
</feature>
<feature type="transmembrane region" description="Helical" evidence="5">
    <location>
        <begin position="54"/>
        <end position="71"/>
    </location>
</feature>
<comment type="subcellular location">
    <subcellularLocation>
        <location evidence="1">Membrane</location>
        <topology evidence="1">Multi-pass membrane protein</topology>
    </subcellularLocation>
</comment>
<keyword evidence="4 5" id="KW-0472">Membrane</keyword>
<keyword evidence="2 5" id="KW-0812">Transmembrane</keyword>
<dbReference type="InterPro" id="IPR052165">
    <property type="entry name" value="Membrane_assoc_protease"/>
</dbReference>
<keyword evidence="3 5" id="KW-1133">Transmembrane helix</keyword>
<gene>
    <name evidence="7" type="ORF">HMPREF3185_01162</name>
</gene>
<dbReference type="AlphaFoldDB" id="A0A134B815"/>
<dbReference type="PANTHER" id="PTHR33507:SF3">
    <property type="entry name" value="INNER MEMBRANE PROTEIN YBBJ"/>
    <property type="match status" value="1"/>
</dbReference>
<proteinExistence type="predicted"/>
<dbReference type="InterPro" id="IPR002810">
    <property type="entry name" value="NfeD-like_C"/>
</dbReference>
<name>A0A134B815_9PORP</name>
<dbReference type="OrthoDB" id="1119931at2"/>
<protein>
    <submittedName>
        <fullName evidence="7">Nodulation efficiency protein D</fullName>
    </submittedName>
</protein>
<dbReference type="InterPro" id="IPR012340">
    <property type="entry name" value="NA-bd_OB-fold"/>
</dbReference>
<evidence type="ECO:0000256" key="4">
    <source>
        <dbReference type="ARBA" id="ARBA00023136"/>
    </source>
</evidence>
<evidence type="ECO:0000259" key="6">
    <source>
        <dbReference type="Pfam" id="PF01957"/>
    </source>
</evidence>
<dbReference type="EMBL" id="LSDK01000079">
    <property type="protein sequence ID" value="KXB76073.1"/>
    <property type="molecule type" value="Genomic_DNA"/>
</dbReference>
<evidence type="ECO:0000313" key="7">
    <source>
        <dbReference type="EMBL" id="KXB76073.1"/>
    </source>
</evidence>
<dbReference type="Gene3D" id="2.40.50.140">
    <property type="entry name" value="Nucleic acid-binding proteins"/>
    <property type="match status" value="1"/>
</dbReference>
<dbReference type="RefSeq" id="WP_060935458.1">
    <property type="nucleotide sequence ID" value="NZ_KQ960446.1"/>
</dbReference>
<dbReference type="GO" id="GO:0005886">
    <property type="term" value="C:plasma membrane"/>
    <property type="evidence" value="ECO:0007669"/>
    <property type="project" value="TreeGrafter"/>
</dbReference>
<dbReference type="PANTHER" id="PTHR33507">
    <property type="entry name" value="INNER MEMBRANE PROTEIN YBBJ"/>
    <property type="match status" value="1"/>
</dbReference>
<evidence type="ECO:0000256" key="1">
    <source>
        <dbReference type="ARBA" id="ARBA00004141"/>
    </source>
</evidence>
<dbReference type="Proteomes" id="UP000070224">
    <property type="component" value="Unassembled WGS sequence"/>
</dbReference>
<dbReference type="SUPFAM" id="SSF141322">
    <property type="entry name" value="NfeD domain-like"/>
    <property type="match status" value="1"/>
</dbReference>
<dbReference type="STRING" id="322095.HMPREF3185_01162"/>
<dbReference type="Pfam" id="PF01957">
    <property type="entry name" value="NfeD"/>
    <property type="match status" value="1"/>
</dbReference>
<evidence type="ECO:0000256" key="5">
    <source>
        <dbReference type="SAM" id="Phobius"/>
    </source>
</evidence>
<comment type="caution">
    <text evidence="7">The sequence shown here is derived from an EMBL/GenBank/DDBJ whole genome shotgun (WGS) entry which is preliminary data.</text>
</comment>